<feature type="chain" id="PRO_5021053409" description="Flagellar P-ring protein" evidence="5">
    <location>
        <begin position="24"/>
        <end position="370"/>
    </location>
</feature>
<dbReference type="AlphaFoldDB" id="A0A4R8M583"/>
<dbReference type="Pfam" id="PF02119">
    <property type="entry name" value="FlgI"/>
    <property type="match status" value="1"/>
</dbReference>
<dbReference type="OrthoDB" id="9786431at2"/>
<evidence type="ECO:0000313" key="7">
    <source>
        <dbReference type="Proteomes" id="UP000295066"/>
    </source>
</evidence>
<dbReference type="Proteomes" id="UP000295066">
    <property type="component" value="Unassembled WGS sequence"/>
</dbReference>
<gene>
    <name evidence="5" type="primary">flgI</name>
    <name evidence="6" type="ORF">C8D99_11458</name>
</gene>
<protein>
    <recommendedName>
        <fullName evidence="5">Flagellar P-ring protein</fullName>
    </recommendedName>
    <alternativeName>
        <fullName evidence="5">Basal body P-ring protein</fullName>
    </alternativeName>
</protein>
<organism evidence="6 7">
    <name type="scientific">Aminivibrio pyruvatiphilus</name>
    <dbReference type="NCBI Taxonomy" id="1005740"/>
    <lineage>
        <taxon>Bacteria</taxon>
        <taxon>Thermotogati</taxon>
        <taxon>Synergistota</taxon>
        <taxon>Synergistia</taxon>
        <taxon>Synergistales</taxon>
        <taxon>Aminobacteriaceae</taxon>
        <taxon>Aminivibrio</taxon>
    </lineage>
</organism>
<comment type="subcellular location">
    <subcellularLocation>
        <location evidence="2 5">Bacterial flagellum basal body</location>
    </subcellularLocation>
</comment>
<dbReference type="EMBL" id="SORI01000014">
    <property type="protein sequence ID" value="TDY58366.1"/>
    <property type="molecule type" value="Genomic_DNA"/>
</dbReference>
<comment type="subunit">
    <text evidence="5">The basal body constitutes a major portion of the flagellar organelle and consists of four rings (L,P,S, and M) mounted on a central rod.</text>
</comment>
<evidence type="ECO:0000256" key="2">
    <source>
        <dbReference type="ARBA" id="ARBA00004117"/>
    </source>
</evidence>
<name>A0A4R8M583_9BACT</name>
<dbReference type="RefSeq" id="WP_133958085.1">
    <property type="nucleotide sequence ID" value="NZ_SORI01000014.1"/>
</dbReference>
<sequence length="370" mass="38041" precursor="true">MTFKGRIAAAFLFLLLTAPAALGAEIHPTVRIKDLADVEGVRSNQLVGVGIVMGLQGTGDKGTMATQMIRNLMSQFGVTLNDKAVKSRNVAVVTITADLPAFARPGQKIDVTVSTMGDAKSLQGGTLLQVPLKGADGGVYAVAQGPVMVGGFAAGGAAGSVSKNVVTVGRVPGGAIVERDVQTDFTLMGRQVNLLLRNPDFTTSDRMARAINSAFGAVAMAVDAGRVAVNVPPQYASSPAAFLARIEGLSLRPDSAARVAVNERTGTVVMGGDVRISSVAVAHGNLTVQVTESPEVVQPQPFAGGRTAVQPRTDIQAQETAAQLIALDSTSTVKELVDALNSVGASPRDVIAILQAVKEAGALHGELVVM</sequence>
<accession>A0A4R8M583</accession>
<comment type="similarity">
    <text evidence="5">Belongs to the FlgI family.</text>
</comment>
<keyword evidence="7" id="KW-1185">Reference proteome</keyword>
<dbReference type="GO" id="GO:0071973">
    <property type="term" value="P:bacterial-type flagellum-dependent cell motility"/>
    <property type="evidence" value="ECO:0007669"/>
    <property type="project" value="InterPro"/>
</dbReference>
<evidence type="ECO:0000256" key="3">
    <source>
        <dbReference type="ARBA" id="ARBA00022729"/>
    </source>
</evidence>
<dbReference type="GO" id="GO:0005198">
    <property type="term" value="F:structural molecule activity"/>
    <property type="evidence" value="ECO:0007669"/>
    <property type="project" value="InterPro"/>
</dbReference>
<reference evidence="6 7" key="1">
    <citation type="submission" date="2019-03" db="EMBL/GenBank/DDBJ databases">
        <title>Genomic Encyclopedia of Type Strains, Phase IV (KMG-IV): sequencing the most valuable type-strain genomes for metagenomic binning, comparative biology and taxonomic classification.</title>
        <authorList>
            <person name="Goeker M."/>
        </authorList>
    </citation>
    <scope>NUCLEOTIDE SEQUENCE [LARGE SCALE GENOMIC DNA]</scope>
    <source>
        <strain evidence="6 7">DSM 25964</strain>
    </source>
</reference>
<keyword evidence="6" id="KW-0966">Cell projection</keyword>
<keyword evidence="6" id="KW-0969">Cilium</keyword>
<feature type="signal peptide" evidence="5">
    <location>
        <begin position="1"/>
        <end position="23"/>
    </location>
</feature>
<dbReference type="PANTHER" id="PTHR30381:SF0">
    <property type="entry name" value="FLAGELLAR P-RING PROTEIN"/>
    <property type="match status" value="1"/>
</dbReference>
<keyword evidence="4 5" id="KW-0975">Bacterial flagellum</keyword>
<dbReference type="NCBIfam" id="NF003676">
    <property type="entry name" value="PRK05303.1"/>
    <property type="match status" value="1"/>
</dbReference>
<dbReference type="PANTHER" id="PTHR30381">
    <property type="entry name" value="FLAGELLAR P-RING PERIPLASMIC PROTEIN FLGI"/>
    <property type="match status" value="1"/>
</dbReference>
<dbReference type="HAMAP" id="MF_00416">
    <property type="entry name" value="FlgI"/>
    <property type="match status" value="1"/>
</dbReference>
<dbReference type="InterPro" id="IPR001782">
    <property type="entry name" value="Flag_FlgI"/>
</dbReference>
<evidence type="ECO:0000313" key="6">
    <source>
        <dbReference type="EMBL" id="TDY58366.1"/>
    </source>
</evidence>
<comment type="caution">
    <text evidence="6">The sequence shown here is derived from an EMBL/GenBank/DDBJ whole genome shotgun (WGS) entry which is preliminary data.</text>
</comment>
<comment type="function">
    <text evidence="1 5">Assembles around the rod to form the L-ring and probably protects the motor/basal body from shearing forces during rotation.</text>
</comment>
<dbReference type="GO" id="GO:0030288">
    <property type="term" value="C:outer membrane-bounded periplasmic space"/>
    <property type="evidence" value="ECO:0007669"/>
    <property type="project" value="InterPro"/>
</dbReference>
<dbReference type="GO" id="GO:0009428">
    <property type="term" value="C:bacterial-type flagellum basal body, distal rod, P ring"/>
    <property type="evidence" value="ECO:0007669"/>
    <property type="project" value="InterPro"/>
</dbReference>
<evidence type="ECO:0000256" key="5">
    <source>
        <dbReference type="HAMAP-Rule" id="MF_00416"/>
    </source>
</evidence>
<keyword evidence="3 5" id="KW-0732">Signal</keyword>
<dbReference type="PRINTS" id="PR01010">
    <property type="entry name" value="FLGPRINGFLGI"/>
</dbReference>
<proteinExistence type="inferred from homology"/>
<evidence type="ECO:0000256" key="1">
    <source>
        <dbReference type="ARBA" id="ARBA00002591"/>
    </source>
</evidence>
<evidence type="ECO:0000256" key="4">
    <source>
        <dbReference type="ARBA" id="ARBA00023143"/>
    </source>
</evidence>
<keyword evidence="6" id="KW-0282">Flagellum</keyword>